<evidence type="ECO:0000256" key="2">
    <source>
        <dbReference type="ARBA" id="ARBA00012438"/>
    </source>
</evidence>
<dbReference type="Pfam" id="PF07568">
    <property type="entry name" value="HisKA_2"/>
    <property type="match status" value="1"/>
</dbReference>
<dbReference type="AlphaFoldDB" id="A0A1H8HAC1"/>
<evidence type="ECO:0000256" key="3">
    <source>
        <dbReference type="ARBA" id="ARBA00022553"/>
    </source>
</evidence>
<dbReference type="InterPro" id="IPR011495">
    <property type="entry name" value="Sig_transdc_His_kin_sub2_dim/P"/>
</dbReference>
<evidence type="ECO:0000259" key="10">
    <source>
        <dbReference type="PROSITE" id="PS50110"/>
    </source>
</evidence>
<feature type="domain" description="Histidine kinase" evidence="9">
    <location>
        <begin position="153"/>
        <end position="346"/>
    </location>
</feature>
<dbReference type="GO" id="GO:0005524">
    <property type="term" value="F:ATP binding"/>
    <property type="evidence" value="ECO:0007669"/>
    <property type="project" value="UniProtKB-KW"/>
</dbReference>
<dbReference type="PROSITE" id="PS50110">
    <property type="entry name" value="RESPONSE_REGULATORY"/>
    <property type="match status" value="1"/>
</dbReference>
<organism evidence="11 12">
    <name type="scientific">Sphingomonas gellani</name>
    <dbReference type="NCBI Taxonomy" id="1166340"/>
    <lineage>
        <taxon>Bacteria</taxon>
        <taxon>Pseudomonadati</taxon>
        <taxon>Pseudomonadota</taxon>
        <taxon>Alphaproteobacteria</taxon>
        <taxon>Sphingomonadales</taxon>
        <taxon>Sphingomonadaceae</taxon>
        <taxon>Sphingomonas</taxon>
    </lineage>
</organism>
<protein>
    <recommendedName>
        <fullName evidence="2">histidine kinase</fullName>
        <ecNumber evidence="2">2.7.13.3</ecNumber>
    </recommendedName>
</protein>
<dbReference type="InterPro" id="IPR005467">
    <property type="entry name" value="His_kinase_dom"/>
</dbReference>
<dbReference type="InterPro" id="IPR011006">
    <property type="entry name" value="CheY-like_superfamily"/>
</dbReference>
<dbReference type="OrthoDB" id="7297573at2"/>
<dbReference type="InterPro" id="IPR036890">
    <property type="entry name" value="HATPase_C_sf"/>
</dbReference>
<feature type="domain" description="Response regulatory" evidence="10">
    <location>
        <begin position="7"/>
        <end position="121"/>
    </location>
</feature>
<dbReference type="EMBL" id="FOCF01000008">
    <property type="protein sequence ID" value="SEN52468.1"/>
    <property type="molecule type" value="Genomic_DNA"/>
</dbReference>
<keyword evidence="6 11" id="KW-0418">Kinase</keyword>
<comment type="catalytic activity">
    <reaction evidence="1">
        <text>ATP + protein L-histidine = ADP + protein N-phospho-L-histidine.</text>
        <dbReference type="EC" id="2.7.13.3"/>
    </reaction>
</comment>
<evidence type="ECO:0000256" key="6">
    <source>
        <dbReference type="ARBA" id="ARBA00022777"/>
    </source>
</evidence>
<dbReference type="SUPFAM" id="SSF52172">
    <property type="entry name" value="CheY-like"/>
    <property type="match status" value="1"/>
</dbReference>
<dbReference type="PANTHER" id="PTHR41523">
    <property type="entry name" value="TWO-COMPONENT SYSTEM SENSOR PROTEIN"/>
    <property type="match status" value="1"/>
</dbReference>
<dbReference type="SUPFAM" id="SSF55874">
    <property type="entry name" value="ATPase domain of HSP90 chaperone/DNA topoisomerase II/histidine kinase"/>
    <property type="match status" value="1"/>
</dbReference>
<keyword evidence="7" id="KW-0067">ATP-binding</keyword>
<accession>A0A1H8HAC1</accession>
<feature type="modified residue" description="4-aspartylphosphate" evidence="8">
    <location>
        <position position="56"/>
    </location>
</feature>
<gene>
    <name evidence="11" type="ORF">SAMN05192583_2965</name>
</gene>
<name>A0A1H8HAC1_9SPHN</name>
<reference evidence="12" key="1">
    <citation type="submission" date="2016-10" db="EMBL/GenBank/DDBJ databases">
        <authorList>
            <person name="Varghese N."/>
            <person name="Submissions S."/>
        </authorList>
    </citation>
    <scope>NUCLEOTIDE SEQUENCE [LARGE SCALE GENOMIC DNA]</scope>
    <source>
        <strain evidence="12">S6-262</strain>
    </source>
</reference>
<dbReference type="SMART" id="SM00911">
    <property type="entry name" value="HWE_HK"/>
    <property type="match status" value="1"/>
</dbReference>
<keyword evidence="3 8" id="KW-0597">Phosphoprotein</keyword>
<dbReference type="CDD" id="cd00156">
    <property type="entry name" value="REC"/>
    <property type="match status" value="1"/>
</dbReference>
<keyword evidence="12" id="KW-1185">Reference proteome</keyword>
<evidence type="ECO:0000256" key="5">
    <source>
        <dbReference type="ARBA" id="ARBA00022741"/>
    </source>
</evidence>
<evidence type="ECO:0000256" key="1">
    <source>
        <dbReference type="ARBA" id="ARBA00000085"/>
    </source>
</evidence>
<dbReference type="SMART" id="SM00448">
    <property type="entry name" value="REC"/>
    <property type="match status" value="1"/>
</dbReference>
<evidence type="ECO:0000256" key="7">
    <source>
        <dbReference type="ARBA" id="ARBA00022840"/>
    </source>
</evidence>
<dbReference type="Proteomes" id="UP000199206">
    <property type="component" value="Unassembled WGS sequence"/>
</dbReference>
<keyword evidence="4" id="KW-0808">Transferase</keyword>
<dbReference type="PROSITE" id="PS50109">
    <property type="entry name" value="HIS_KIN"/>
    <property type="match status" value="1"/>
</dbReference>
<keyword evidence="5" id="KW-0547">Nucleotide-binding</keyword>
<dbReference type="SMART" id="SM00387">
    <property type="entry name" value="HATPase_c"/>
    <property type="match status" value="1"/>
</dbReference>
<evidence type="ECO:0000313" key="11">
    <source>
        <dbReference type="EMBL" id="SEN52468.1"/>
    </source>
</evidence>
<dbReference type="GO" id="GO:0004673">
    <property type="term" value="F:protein histidine kinase activity"/>
    <property type="evidence" value="ECO:0007669"/>
    <property type="project" value="UniProtKB-EC"/>
</dbReference>
<dbReference type="Pfam" id="PF00072">
    <property type="entry name" value="Response_reg"/>
    <property type="match status" value="1"/>
</dbReference>
<dbReference type="GO" id="GO:0000160">
    <property type="term" value="P:phosphorelay signal transduction system"/>
    <property type="evidence" value="ECO:0007669"/>
    <property type="project" value="InterPro"/>
</dbReference>
<dbReference type="InterPro" id="IPR003594">
    <property type="entry name" value="HATPase_dom"/>
</dbReference>
<dbReference type="STRING" id="1166340.SAMN05192583_2965"/>
<dbReference type="EC" id="2.7.13.3" evidence="2"/>
<dbReference type="InterPro" id="IPR001789">
    <property type="entry name" value="Sig_transdc_resp-reg_receiver"/>
</dbReference>
<dbReference type="Pfam" id="PF02518">
    <property type="entry name" value="HATPase_c"/>
    <property type="match status" value="1"/>
</dbReference>
<dbReference type="RefSeq" id="WP_093666490.1">
    <property type="nucleotide sequence ID" value="NZ_FOCF01000008.1"/>
</dbReference>
<dbReference type="Gene3D" id="3.30.565.10">
    <property type="entry name" value="Histidine kinase-like ATPase, C-terminal domain"/>
    <property type="match status" value="1"/>
</dbReference>
<sequence>MSETGARVLYIDDDAGIRRLATRALERRGYSVTGAERGEDGVALAAAEQFDVIAVDHYMPGLDGLETVGRLQALPNVPPIVYVTGSDEGRIAVAALKAGAADYVVKTVGDDFYDLLSAAFEAVRARAALERAKVEAEEGLRASNARLAALLGEVNHRVANSLQLVSAMVRLQAGALSDEGARSALDDTQRRIGAIAQVHRRLYTSNHVESVDMQEYLGALVDELAEAWGSENGERRLIFSAEPIRLPTDKAVSLGVIVTELVTNALKYAYPPGGAGEVRVALLRDGDDGFRLAVEDDGCGIRVDAEPKGTGLGAKLIRAMAQSLQSVVEYDSAYSGCRATLRAAIG</sequence>
<evidence type="ECO:0000259" key="9">
    <source>
        <dbReference type="PROSITE" id="PS50109"/>
    </source>
</evidence>
<dbReference type="InterPro" id="IPR011102">
    <property type="entry name" value="Sig_transdc_His_kinase_HWE"/>
</dbReference>
<evidence type="ECO:0000256" key="8">
    <source>
        <dbReference type="PROSITE-ProRule" id="PRU00169"/>
    </source>
</evidence>
<dbReference type="PANTHER" id="PTHR41523:SF8">
    <property type="entry name" value="ETHYLENE RESPONSE SENSOR PROTEIN"/>
    <property type="match status" value="1"/>
</dbReference>
<proteinExistence type="predicted"/>
<dbReference type="Gene3D" id="3.40.50.2300">
    <property type="match status" value="1"/>
</dbReference>
<evidence type="ECO:0000313" key="12">
    <source>
        <dbReference type="Proteomes" id="UP000199206"/>
    </source>
</evidence>
<dbReference type="Gene3D" id="3.30.450.20">
    <property type="entry name" value="PAS domain"/>
    <property type="match status" value="1"/>
</dbReference>
<evidence type="ECO:0000256" key="4">
    <source>
        <dbReference type="ARBA" id="ARBA00022679"/>
    </source>
</evidence>